<dbReference type="InterPro" id="IPR058792">
    <property type="entry name" value="Beta-barrel_RND_2"/>
</dbReference>
<feature type="region of interest" description="Disordered" evidence="6">
    <location>
        <begin position="410"/>
        <end position="432"/>
    </location>
</feature>
<reference evidence="12" key="1">
    <citation type="submission" date="2018-09" db="EMBL/GenBank/DDBJ databases">
        <authorList>
            <person name="Livingstone P.G."/>
            <person name="Whitworth D.E."/>
        </authorList>
    </citation>
    <scope>NUCLEOTIDE SEQUENCE [LARGE SCALE GENOMIC DNA]</scope>
    <source>
        <strain evidence="12">CA051B</strain>
    </source>
</reference>
<evidence type="ECO:0000259" key="10">
    <source>
        <dbReference type="Pfam" id="PF25954"/>
    </source>
</evidence>
<evidence type="ECO:0000256" key="1">
    <source>
        <dbReference type="ARBA" id="ARBA00004167"/>
    </source>
</evidence>
<protein>
    <submittedName>
        <fullName evidence="11">HlyD family secretion protein</fullName>
    </submittedName>
</protein>
<comment type="subcellular location">
    <subcellularLocation>
        <location evidence="1">Membrane</location>
        <topology evidence="1">Single-pass membrane protein</topology>
    </subcellularLocation>
</comment>
<comment type="caution">
    <text evidence="11">The sequence shown here is derived from an EMBL/GenBank/DDBJ whole genome shotgun (WGS) entry which is preliminary data.</text>
</comment>
<evidence type="ECO:0000256" key="7">
    <source>
        <dbReference type="SAM" id="Phobius"/>
    </source>
</evidence>
<sequence>MTTRTAPLDSAPVPVEAPVTDKPAKRSRAKQVLPLLVGVALLGGGVRFLITRGHESTDDAQVEGRIANVSPRVAGQVARVLVNDNQQVKAGDVVVELDHADLDARLEVSRADVMSAEAQLTNAQAQLTLTEANAGANLRQARAGITQASSGISSSKAALDQARADVAASEARFKLADTDLGRVKQLREQGALSQSDLDTRQAAFDQAKAALDQSRARLASTEAGITSSSGGLEAAQGKLTAAETGPVQVQSAQAALKLAEARLKQTRAALTLAELNVSYAQVRAPVDGVVSRRTVEVGQMVGPERALMAIVPQTDIWVVANFKEDQVGEMRPGQPVDVKVDAFGGHSFHGHVDSLAGASGARFALLPPDNASGNFVKVVQRIPVLIRFDGDFKQLPLKPGMSATVTVDTRGEPVAAKTEAPGHASLDTRKAE</sequence>
<evidence type="ECO:0000256" key="4">
    <source>
        <dbReference type="ARBA" id="ARBA00023136"/>
    </source>
</evidence>
<organism evidence="11 12">
    <name type="scientific">Corallococcus llansteffanensis</name>
    <dbReference type="NCBI Taxonomy" id="2316731"/>
    <lineage>
        <taxon>Bacteria</taxon>
        <taxon>Pseudomonadati</taxon>
        <taxon>Myxococcota</taxon>
        <taxon>Myxococcia</taxon>
        <taxon>Myxococcales</taxon>
        <taxon>Cystobacterineae</taxon>
        <taxon>Myxococcaceae</taxon>
        <taxon>Corallococcus</taxon>
    </lineage>
</organism>
<keyword evidence="2 7" id="KW-0812">Transmembrane</keyword>
<dbReference type="Pfam" id="PF25954">
    <property type="entry name" value="Beta-barrel_RND_2"/>
    <property type="match status" value="1"/>
</dbReference>
<gene>
    <name evidence="11" type="ORF">D7V93_13830</name>
</gene>
<evidence type="ECO:0000313" key="11">
    <source>
        <dbReference type="EMBL" id="RKH60105.1"/>
    </source>
</evidence>
<evidence type="ECO:0000256" key="6">
    <source>
        <dbReference type="SAM" id="MobiDB-lite"/>
    </source>
</evidence>
<dbReference type="PRINTS" id="PR01490">
    <property type="entry name" value="RTXTOXIND"/>
</dbReference>
<dbReference type="SUPFAM" id="SSF111369">
    <property type="entry name" value="HlyD-like secretion proteins"/>
    <property type="match status" value="3"/>
</dbReference>
<dbReference type="InterPro" id="IPR058625">
    <property type="entry name" value="MdtA-like_BSH"/>
</dbReference>
<dbReference type="RefSeq" id="WP_120643860.1">
    <property type="nucleotide sequence ID" value="NZ_RAWB01000121.1"/>
</dbReference>
<feature type="domain" description="CusB-like beta-barrel" evidence="10">
    <location>
        <begin position="316"/>
        <end position="356"/>
    </location>
</feature>
<feature type="region of interest" description="Disordered" evidence="6">
    <location>
        <begin position="1"/>
        <end position="22"/>
    </location>
</feature>
<dbReference type="GO" id="GO:0016020">
    <property type="term" value="C:membrane"/>
    <property type="evidence" value="ECO:0007669"/>
    <property type="project" value="UniProtKB-SubCell"/>
</dbReference>
<dbReference type="Gene3D" id="2.40.30.170">
    <property type="match status" value="1"/>
</dbReference>
<dbReference type="Pfam" id="PF25917">
    <property type="entry name" value="BSH_RND"/>
    <property type="match status" value="1"/>
</dbReference>
<feature type="coiled-coil region" evidence="5">
    <location>
        <begin position="106"/>
        <end position="133"/>
    </location>
</feature>
<feature type="coiled-coil region" evidence="5">
    <location>
        <begin position="249"/>
        <end position="276"/>
    </location>
</feature>
<feature type="domain" description="Multidrug resistance protein MdtA-like alpha-helical hairpin" evidence="8">
    <location>
        <begin position="159"/>
        <end position="220"/>
    </location>
</feature>
<dbReference type="PANTHER" id="PTHR30386">
    <property type="entry name" value="MEMBRANE FUSION SUBUNIT OF EMRAB-TOLC MULTIDRUG EFFLUX PUMP"/>
    <property type="match status" value="1"/>
</dbReference>
<keyword evidence="3 7" id="KW-1133">Transmembrane helix</keyword>
<evidence type="ECO:0000256" key="2">
    <source>
        <dbReference type="ARBA" id="ARBA00022692"/>
    </source>
</evidence>
<dbReference type="InterPro" id="IPR058624">
    <property type="entry name" value="MdtA-like_HH"/>
</dbReference>
<dbReference type="AlphaFoldDB" id="A0A3A8Q1Z6"/>
<dbReference type="GO" id="GO:0055085">
    <property type="term" value="P:transmembrane transport"/>
    <property type="evidence" value="ECO:0007669"/>
    <property type="project" value="InterPro"/>
</dbReference>
<dbReference type="EMBL" id="RAWB01000121">
    <property type="protein sequence ID" value="RKH60105.1"/>
    <property type="molecule type" value="Genomic_DNA"/>
</dbReference>
<proteinExistence type="predicted"/>
<evidence type="ECO:0000256" key="3">
    <source>
        <dbReference type="ARBA" id="ARBA00022989"/>
    </source>
</evidence>
<dbReference type="InterPro" id="IPR050739">
    <property type="entry name" value="MFP"/>
</dbReference>
<dbReference type="PANTHER" id="PTHR30386:SF26">
    <property type="entry name" value="TRANSPORT PROTEIN COMB"/>
    <property type="match status" value="1"/>
</dbReference>
<feature type="transmembrane region" description="Helical" evidence="7">
    <location>
        <begin position="32"/>
        <end position="50"/>
    </location>
</feature>
<evidence type="ECO:0000259" key="9">
    <source>
        <dbReference type="Pfam" id="PF25917"/>
    </source>
</evidence>
<dbReference type="Proteomes" id="UP000272888">
    <property type="component" value="Unassembled WGS sequence"/>
</dbReference>
<keyword evidence="12" id="KW-1185">Reference proteome</keyword>
<evidence type="ECO:0000259" key="8">
    <source>
        <dbReference type="Pfam" id="PF25876"/>
    </source>
</evidence>
<name>A0A3A8Q1Z6_9BACT</name>
<keyword evidence="4 7" id="KW-0472">Membrane</keyword>
<keyword evidence="5" id="KW-0175">Coiled coil</keyword>
<dbReference type="Pfam" id="PF25876">
    <property type="entry name" value="HH_MFP_RND"/>
    <property type="match status" value="1"/>
</dbReference>
<evidence type="ECO:0000313" key="12">
    <source>
        <dbReference type="Proteomes" id="UP000272888"/>
    </source>
</evidence>
<accession>A0A3A8Q1Z6</accession>
<dbReference type="Gene3D" id="1.10.287.470">
    <property type="entry name" value="Helix hairpin bin"/>
    <property type="match status" value="1"/>
</dbReference>
<dbReference type="Gene3D" id="2.40.50.100">
    <property type="match status" value="1"/>
</dbReference>
<evidence type="ECO:0000256" key="5">
    <source>
        <dbReference type="SAM" id="Coils"/>
    </source>
</evidence>
<feature type="domain" description="Multidrug resistance protein MdtA-like barrel-sandwich hybrid" evidence="9">
    <location>
        <begin position="65"/>
        <end position="311"/>
    </location>
</feature>